<reference evidence="6 7" key="1">
    <citation type="submission" date="2019-06" db="EMBL/GenBank/DDBJ databases">
        <title>A chromosome-scale genome assembly of the European perch, Perca fluviatilis.</title>
        <authorList>
            <person name="Roques C."/>
            <person name="Zahm M."/>
            <person name="Cabau C."/>
            <person name="Klopp C."/>
            <person name="Bouchez O."/>
            <person name="Donnadieu C."/>
            <person name="Kuhl H."/>
            <person name="Gislard M."/>
            <person name="Guendouz S."/>
            <person name="Journot L."/>
            <person name="Haffray P."/>
            <person name="Bestin A."/>
            <person name="Morvezen R."/>
            <person name="Feron R."/>
            <person name="Wen M."/>
            <person name="Jouanno E."/>
            <person name="Herpin A."/>
            <person name="Schartl M."/>
            <person name="Postlethwait J."/>
            <person name="Schaerlinger B."/>
            <person name="Chardard D."/>
            <person name="Lecocq T."/>
            <person name="Poncet C."/>
            <person name="Jaffrelo L."/>
            <person name="Lampietro C."/>
            <person name="Guiguen Y."/>
        </authorList>
    </citation>
    <scope>NUCLEOTIDE SEQUENCE [LARGE SCALE GENOMIC DNA]</scope>
    <source>
        <tissue evidence="6">Blood</tissue>
    </source>
</reference>
<evidence type="ECO:0000256" key="4">
    <source>
        <dbReference type="SAM" id="MobiDB-lite"/>
    </source>
</evidence>
<evidence type="ECO:0000256" key="2">
    <source>
        <dbReference type="ARBA" id="ARBA00022692"/>
    </source>
</evidence>
<protein>
    <recommendedName>
        <fullName evidence="8">Immunoglobulin subtype domain-containing protein</fullName>
    </recommendedName>
</protein>
<dbReference type="Proteomes" id="UP000465112">
    <property type="component" value="Chromosome 5"/>
</dbReference>
<keyword evidence="7" id="KW-1185">Reference proteome</keyword>
<comment type="caution">
    <text evidence="6">The sequence shown here is derived from an EMBL/GenBank/DDBJ whole genome shotgun (WGS) entry which is preliminary data.</text>
</comment>
<name>A0A6A5FLK9_PERFL</name>
<dbReference type="PANTHER" id="PTHR11860">
    <property type="entry name" value="POLYMERIC-IMMUNOGLOBULIN RECEPTOR"/>
    <property type="match status" value="1"/>
</dbReference>
<evidence type="ECO:0000256" key="1">
    <source>
        <dbReference type="ARBA" id="ARBA00004370"/>
    </source>
</evidence>
<evidence type="ECO:0000313" key="7">
    <source>
        <dbReference type="Proteomes" id="UP000465112"/>
    </source>
</evidence>
<keyword evidence="3 5" id="KW-0472">Membrane</keyword>
<evidence type="ECO:0008006" key="8">
    <source>
        <dbReference type="Google" id="ProtNLM"/>
    </source>
</evidence>
<gene>
    <name evidence="6" type="ORF">PFLUV_G00053130</name>
</gene>
<proteinExistence type="predicted"/>
<sequence length="348" mass="38212">ICFFFLTLQDGNIGLINAEIFESTGTEGGDITVGCSFTFSGKRSIFCKDECKDGDILIETKQYTAQRGRYSIEYKKISFSEIILYVSIRNLTPSDSGRYRCGLVRYFSSSPSYQEIEIRVTDAPTSPLRPSSPSLPSASTLMTSQSLSSTPSSASTLMTSQRLSSTPSSASPEAREQTPQKQTRALLYAGLTLVLFFIMLSVALLIFCRMRARKPKELPLETEYSNVTKANRVYEEIREDRQSTSPPVEVSTVYTYAKNTKPDGAETTEEYSLVTAPTSQKKTEDDWSDVTYSELDLPNGTAASLHSAPCGDADNVVYSVPRVEASSAGSHAQDASPPLYSTVTLHQL</sequence>
<keyword evidence="5" id="KW-1133">Transmembrane helix</keyword>
<evidence type="ECO:0000256" key="5">
    <source>
        <dbReference type="SAM" id="Phobius"/>
    </source>
</evidence>
<dbReference type="GO" id="GO:0004888">
    <property type="term" value="F:transmembrane signaling receptor activity"/>
    <property type="evidence" value="ECO:0007669"/>
    <property type="project" value="TreeGrafter"/>
</dbReference>
<accession>A0A6A5FLK9</accession>
<dbReference type="InterPro" id="IPR013783">
    <property type="entry name" value="Ig-like_fold"/>
</dbReference>
<feature type="compositionally biased region" description="Polar residues" evidence="4">
    <location>
        <begin position="339"/>
        <end position="348"/>
    </location>
</feature>
<dbReference type="SUPFAM" id="SSF48726">
    <property type="entry name" value="Immunoglobulin"/>
    <property type="match status" value="1"/>
</dbReference>
<dbReference type="InterPro" id="IPR036179">
    <property type="entry name" value="Ig-like_dom_sf"/>
</dbReference>
<feature type="compositionally biased region" description="Polar residues" evidence="4">
    <location>
        <begin position="161"/>
        <end position="172"/>
    </location>
</feature>
<evidence type="ECO:0000256" key="3">
    <source>
        <dbReference type="ARBA" id="ARBA00023136"/>
    </source>
</evidence>
<dbReference type="EMBL" id="VHII01000005">
    <property type="protein sequence ID" value="KAF1389962.1"/>
    <property type="molecule type" value="Genomic_DNA"/>
</dbReference>
<dbReference type="PANTHER" id="PTHR11860:SF87">
    <property type="entry name" value="CMRF35-LIKE MOLECULE 8"/>
    <property type="match status" value="1"/>
</dbReference>
<evidence type="ECO:0000313" key="6">
    <source>
        <dbReference type="EMBL" id="KAF1389962.1"/>
    </source>
</evidence>
<dbReference type="GO" id="GO:0005886">
    <property type="term" value="C:plasma membrane"/>
    <property type="evidence" value="ECO:0007669"/>
    <property type="project" value="TreeGrafter"/>
</dbReference>
<feature type="non-terminal residue" evidence="6">
    <location>
        <position position="1"/>
    </location>
</feature>
<comment type="subcellular location">
    <subcellularLocation>
        <location evidence="1">Membrane</location>
    </subcellularLocation>
</comment>
<dbReference type="Gene3D" id="2.60.40.10">
    <property type="entry name" value="Immunoglobulins"/>
    <property type="match status" value="1"/>
</dbReference>
<keyword evidence="2 5" id="KW-0812">Transmembrane</keyword>
<dbReference type="AlphaFoldDB" id="A0A6A5FLK9"/>
<organism evidence="6 7">
    <name type="scientific">Perca fluviatilis</name>
    <name type="common">European perch</name>
    <dbReference type="NCBI Taxonomy" id="8168"/>
    <lineage>
        <taxon>Eukaryota</taxon>
        <taxon>Metazoa</taxon>
        <taxon>Chordata</taxon>
        <taxon>Craniata</taxon>
        <taxon>Vertebrata</taxon>
        <taxon>Euteleostomi</taxon>
        <taxon>Actinopterygii</taxon>
        <taxon>Neopterygii</taxon>
        <taxon>Teleostei</taxon>
        <taxon>Neoteleostei</taxon>
        <taxon>Acanthomorphata</taxon>
        <taxon>Eupercaria</taxon>
        <taxon>Perciformes</taxon>
        <taxon>Percoidei</taxon>
        <taxon>Percidae</taxon>
        <taxon>Percinae</taxon>
        <taxon>Perca</taxon>
    </lineage>
</organism>
<feature type="region of interest" description="Disordered" evidence="4">
    <location>
        <begin position="121"/>
        <end position="179"/>
    </location>
</feature>
<feature type="compositionally biased region" description="Low complexity" evidence="4">
    <location>
        <begin position="124"/>
        <end position="160"/>
    </location>
</feature>
<feature type="region of interest" description="Disordered" evidence="4">
    <location>
        <begin position="325"/>
        <end position="348"/>
    </location>
</feature>
<dbReference type="InterPro" id="IPR050671">
    <property type="entry name" value="CD300_family_receptors"/>
</dbReference>
<feature type="transmembrane region" description="Helical" evidence="5">
    <location>
        <begin position="185"/>
        <end position="208"/>
    </location>
</feature>